<dbReference type="Gene3D" id="3.30.750.24">
    <property type="entry name" value="STAS domain"/>
    <property type="match status" value="1"/>
</dbReference>
<dbReference type="RefSeq" id="WP_168117807.1">
    <property type="nucleotide sequence ID" value="NZ_BOON01000060.1"/>
</dbReference>
<dbReference type="CDD" id="cd07043">
    <property type="entry name" value="STAS_anti-anti-sigma_factors"/>
    <property type="match status" value="1"/>
</dbReference>
<dbReference type="Pfam" id="PF13466">
    <property type="entry name" value="STAS_2"/>
    <property type="match status" value="1"/>
</dbReference>
<accession>A0A8J3TIM6</accession>
<dbReference type="GO" id="GO:0043856">
    <property type="term" value="F:anti-sigma factor antagonist activity"/>
    <property type="evidence" value="ECO:0007669"/>
    <property type="project" value="TreeGrafter"/>
</dbReference>
<sequence length="121" mass="12939">MADAMIYTRRAPDGSVLVEVRGEVDVQSSTRLRDILVDTATRLMPTRIMVDLLHVTFIDSTGIGALAAGRNVAHRRRLGFAVRNATGMVAAQLRQTGLYDELVAGQDYGSGPTGPTAPTTP</sequence>
<keyword evidence="3" id="KW-1185">Reference proteome</keyword>
<dbReference type="EMBL" id="BOON01000060">
    <property type="protein sequence ID" value="GII25857.1"/>
    <property type="molecule type" value="Genomic_DNA"/>
</dbReference>
<evidence type="ECO:0000259" key="1">
    <source>
        <dbReference type="PROSITE" id="PS50801"/>
    </source>
</evidence>
<protein>
    <recommendedName>
        <fullName evidence="1">STAS domain-containing protein</fullName>
    </recommendedName>
</protein>
<evidence type="ECO:0000313" key="2">
    <source>
        <dbReference type="EMBL" id="GII25857.1"/>
    </source>
</evidence>
<dbReference type="PROSITE" id="PS50801">
    <property type="entry name" value="STAS"/>
    <property type="match status" value="1"/>
</dbReference>
<feature type="domain" description="STAS" evidence="1">
    <location>
        <begin position="5"/>
        <end position="102"/>
    </location>
</feature>
<dbReference type="AlphaFoldDB" id="A0A8J3TIM6"/>
<dbReference type="Proteomes" id="UP000599074">
    <property type="component" value="Unassembled WGS sequence"/>
</dbReference>
<dbReference type="PANTHER" id="PTHR33495">
    <property type="entry name" value="ANTI-SIGMA FACTOR ANTAGONIST TM_1081-RELATED-RELATED"/>
    <property type="match status" value="1"/>
</dbReference>
<organism evidence="2 3">
    <name type="scientific">Planosporangium mesophilum</name>
    <dbReference type="NCBI Taxonomy" id="689768"/>
    <lineage>
        <taxon>Bacteria</taxon>
        <taxon>Bacillati</taxon>
        <taxon>Actinomycetota</taxon>
        <taxon>Actinomycetes</taxon>
        <taxon>Micromonosporales</taxon>
        <taxon>Micromonosporaceae</taxon>
        <taxon>Planosporangium</taxon>
    </lineage>
</organism>
<proteinExistence type="predicted"/>
<dbReference type="InterPro" id="IPR058548">
    <property type="entry name" value="MlaB-like_STAS"/>
</dbReference>
<dbReference type="PANTHER" id="PTHR33495:SF2">
    <property type="entry name" value="ANTI-SIGMA FACTOR ANTAGONIST TM_1081-RELATED"/>
    <property type="match status" value="1"/>
</dbReference>
<dbReference type="InterPro" id="IPR036513">
    <property type="entry name" value="STAS_dom_sf"/>
</dbReference>
<comment type="caution">
    <text evidence="2">The sequence shown here is derived from an EMBL/GenBank/DDBJ whole genome shotgun (WGS) entry which is preliminary data.</text>
</comment>
<dbReference type="SUPFAM" id="SSF52091">
    <property type="entry name" value="SpoIIaa-like"/>
    <property type="match status" value="1"/>
</dbReference>
<name>A0A8J3TIM6_9ACTN</name>
<reference evidence="2" key="1">
    <citation type="submission" date="2021-01" db="EMBL/GenBank/DDBJ databases">
        <title>Whole genome shotgun sequence of Planosporangium mesophilum NBRC 109066.</title>
        <authorList>
            <person name="Komaki H."/>
            <person name="Tamura T."/>
        </authorList>
    </citation>
    <scope>NUCLEOTIDE SEQUENCE</scope>
    <source>
        <strain evidence="2">NBRC 109066</strain>
    </source>
</reference>
<evidence type="ECO:0000313" key="3">
    <source>
        <dbReference type="Proteomes" id="UP000599074"/>
    </source>
</evidence>
<gene>
    <name evidence="2" type="ORF">Pme01_54540</name>
</gene>
<dbReference type="InterPro" id="IPR002645">
    <property type="entry name" value="STAS_dom"/>
</dbReference>